<dbReference type="PANTHER" id="PTHR34700">
    <property type="entry name" value="POTASSIUM BINDING PROTEIN KBP"/>
    <property type="match status" value="1"/>
</dbReference>
<name>A0A2W5NAH5_RHOSU</name>
<comment type="caution">
    <text evidence="3">The sequence shown here is derived from an EMBL/GenBank/DDBJ whole genome shotgun (WGS) entry which is preliminary data.</text>
</comment>
<dbReference type="PROSITE" id="PS51782">
    <property type="entry name" value="LYSM"/>
    <property type="match status" value="1"/>
</dbReference>
<evidence type="ECO:0000313" key="4">
    <source>
        <dbReference type="Proteomes" id="UP000249185"/>
    </source>
</evidence>
<dbReference type="Gene3D" id="3.10.350.10">
    <property type="entry name" value="LysM domain"/>
    <property type="match status" value="1"/>
</dbReference>
<dbReference type="PROSITE" id="PS50914">
    <property type="entry name" value="BON"/>
    <property type="match status" value="1"/>
</dbReference>
<dbReference type="InterPro" id="IPR052196">
    <property type="entry name" value="Bact_Kbp"/>
</dbReference>
<dbReference type="EMBL" id="QFPW01000004">
    <property type="protein sequence ID" value="PZQ50432.1"/>
    <property type="molecule type" value="Genomic_DNA"/>
</dbReference>
<accession>A0A2W5NAH5</accession>
<dbReference type="Gene3D" id="3.30.1340.30">
    <property type="match status" value="1"/>
</dbReference>
<evidence type="ECO:0000259" key="2">
    <source>
        <dbReference type="PROSITE" id="PS51782"/>
    </source>
</evidence>
<evidence type="ECO:0000313" key="3">
    <source>
        <dbReference type="EMBL" id="PZQ50432.1"/>
    </source>
</evidence>
<protein>
    <submittedName>
        <fullName evidence="3">Peptidoglycan-binding protein LysM</fullName>
    </submittedName>
</protein>
<dbReference type="NCBIfam" id="NF008399">
    <property type="entry name" value="PRK11198.1"/>
    <property type="match status" value="1"/>
</dbReference>
<dbReference type="InterPro" id="IPR036779">
    <property type="entry name" value="LysM_dom_sf"/>
</dbReference>
<dbReference type="SUPFAM" id="SSF54106">
    <property type="entry name" value="LysM domain"/>
    <property type="match status" value="1"/>
</dbReference>
<evidence type="ECO:0000259" key="1">
    <source>
        <dbReference type="PROSITE" id="PS50914"/>
    </source>
</evidence>
<dbReference type="InterPro" id="IPR018392">
    <property type="entry name" value="LysM"/>
</dbReference>
<feature type="domain" description="LysM" evidence="2">
    <location>
        <begin position="96"/>
        <end position="145"/>
    </location>
</feature>
<sequence length="148" mass="15611">MGLWDFVKDAGKAIGIGSAEAAEPAAPAPDALKKEVEDLGLKAEGLKVEVDGDTVKVSGKAASQEEKEKIILAAGNVKGVAKVEDDISAPDAAEPVFHTVVKGDTLWKISETTLGNGARYTEIFEANKPMLKDPDKIYPGQVLRIPAK</sequence>
<gene>
    <name evidence="3" type="ORF">DI556_07715</name>
</gene>
<dbReference type="Pfam" id="PF04972">
    <property type="entry name" value="BON"/>
    <property type="match status" value="1"/>
</dbReference>
<dbReference type="AlphaFoldDB" id="A0A2W5NAH5"/>
<dbReference type="InterPro" id="IPR007055">
    <property type="entry name" value="BON_dom"/>
</dbReference>
<dbReference type="SMART" id="SM00257">
    <property type="entry name" value="LysM"/>
    <property type="match status" value="1"/>
</dbReference>
<dbReference type="CDD" id="cd00118">
    <property type="entry name" value="LysM"/>
    <property type="match status" value="1"/>
</dbReference>
<proteinExistence type="predicted"/>
<organism evidence="3 4">
    <name type="scientific">Rhodovulum sulfidophilum</name>
    <name type="common">Rhodobacter sulfidophilus</name>
    <dbReference type="NCBI Taxonomy" id="35806"/>
    <lineage>
        <taxon>Bacteria</taxon>
        <taxon>Pseudomonadati</taxon>
        <taxon>Pseudomonadota</taxon>
        <taxon>Alphaproteobacteria</taxon>
        <taxon>Rhodobacterales</taxon>
        <taxon>Paracoccaceae</taxon>
        <taxon>Rhodovulum</taxon>
    </lineage>
</organism>
<dbReference type="Proteomes" id="UP000249185">
    <property type="component" value="Unassembled WGS sequence"/>
</dbReference>
<dbReference type="Pfam" id="PF01476">
    <property type="entry name" value="LysM"/>
    <property type="match status" value="1"/>
</dbReference>
<feature type="domain" description="BON" evidence="1">
    <location>
        <begin position="23"/>
        <end position="91"/>
    </location>
</feature>
<reference evidence="3 4" key="1">
    <citation type="submission" date="2017-08" db="EMBL/GenBank/DDBJ databases">
        <title>Infants hospitalized years apart are colonized by the same room-sourced microbial strains.</title>
        <authorList>
            <person name="Brooks B."/>
            <person name="Olm M.R."/>
            <person name="Firek B.A."/>
            <person name="Baker R."/>
            <person name="Thomas B.C."/>
            <person name="Morowitz M.J."/>
            <person name="Banfield J.F."/>
        </authorList>
    </citation>
    <scope>NUCLEOTIDE SEQUENCE [LARGE SCALE GENOMIC DNA]</scope>
    <source>
        <strain evidence="3">S2_005_002_R2_34</strain>
    </source>
</reference>
<dbReference type="PANTHER" id="PTHR34700:SF8">
    <property type="entry name" value="POTASSIUM BINDING PROTEIN KBP"/>
    <property type="match status" value="1"/>
</dbReference>